<dbReference type="GO" id="GO:0032259">
    <property type="term" value="P:methylation"/>
    <property type="evidence" value="ECO:0007669"/>
    <property type="project" value="UniProtKB-KW"/>
</dbReference>
<keyword evidence="3" id="KW-0808">Transferase</keyword>
<dbReference type="SUPFAM" id="SSF55486">
    <property type="entry name" value="Metalloproteases ('zincins'), catalytic domain"/>
    <property type="match status" value="1"/>
</dbReference>
<dbReference type="EMBL" id="BK032770">
    <property type="protein sequence ID" value="DAF59443.1"/>
    <property type="molecule type" value="Genomic_DNA"/>
</dbReference>
<dbReference type="Pfam" id="PF18857">
    <property type="entry name" value="LPD38"/>
    <property type="match status" value="1"/>
</dbReference>
<protein>
    <submittedName>
        <fullName evidence="3">Type I restriction enzyme Methylase</fullName>
    </submittedName>
</protein>
<accession>A0A8S5T8U3</accession>
<feature type="coiled-coil region" evidence="1">
    <location>
        <begin position="1280"/>
        <end position="1325"/>
    </location>
</feature>
<organism evidence="3">
    <name type="scientific">Caudovirales sp. ctIZM3</name>
    <dbReference type="NCBI Taxonomy" id="2827633"/>
    <lineage>
        <taxon>Viruses</taxon>
        <taxon>Duplodnaviria</taxon>
        <taxon>Heunggongvirae</taxon>
        <taxon>Uroviricota</taxon>
        <taxon>Caudoviricetes</taxon>
    </lineage>
</organism>
<keyword evidence="3" id="KW-0489">Methyltransferase</keyword>
<evidence type="ECO:0000313" key="3">
    <source>
        <dbReference type="EMBL" id="DAF59443.1"/>
    </source>
</evidence>
<keyword evidence="1" id="KW-0175">Coiled coil</keyword>
<reference evidence="3" key="1">
    <citation type="journal article" date="2021" name="Proc. Natl. Acad. Sci. U.S.A.">
        <title>A Catalog of Tens of Thousands of Viruses from Human Metagenomes Reveals Hidden Associations with Chronic Diseases.</title>
        <authorList>
            <person name="Tisza M.J."/>
            <person name="Buck C.B."/>
        </authorList>
    </citation>
    <scope>NUCLEOTIDE SEQUENCE</scope>
    <source>
        <strain evidence="3">CtIZM3</strain>
    </source>
</reference>
<feature type="domain" description="Large polyvalent protein associated" evidence="2">
    <location>
        <begin position="1071"/>
        <end position="1235"/>
    </location>
</feature>
<dbReference type="GO" id="GO:0008168">
    <property type="term" value="F:methyltransferase activity"/>
    <property type="evidence" value="ECO:0007669"/>
    <property type="project" value="UniProtKB-KW"/>
</dbReference>
<name>A0A8S5T8U3_9CAUD</name>
<sequence>MSSIEEDFQNSKPLEVLEREVEHFEDKTHKDLSDAIYDWAKGAVQGTQEIMRASDNLLTQDPDMLYAGFDTQEIMRGVDKTETQKDAHSWYDKAVETFNEETVKPAVTTAALLGSSYGAALMVPFIVNDWDKKAKDKGGTAAAYGEATLDTFTDMLPLYGSYKQMQDEDFQQYANEHPLRAAGLIVANEADFIAPALLTAKAVRRKTLKDAGKSEADITTIVDAEFKASDEFLNKSEKPRKVQESQKVEADITDADYKNIDVRLDEVRNTKRTLNPMEKIDSVSRPEVSKLMDDIGEQADTNYEIEIGKQLPYIGVKRAEIPVGTSNIQERVSLLDIKNTANKIATVRFGNVTGEKGTLGSYDIHSEGIHHKGHQALDVIAHELGHHLDFQVTKINGCTKELVNAARSVWGNKQFKQGNNKSATRLAYRKEGIAEFTAEYLFNPKMARENFPKYSKAFEEAMLRNPEVKKNFDLLGEQIRRWYTQTAEERLRGAMNLVGDENPATLLDKAKNAVSDTIENFIDDTYITKRFEDDFEKQTGIKLADIERPSEMITALKSSVPACISVLLGQSPLETKYAIKALNALWGTDLKEVTFKEVIAPVVALAKADKYKEYLKAHNFESLYDAMATYMAALHNIEVINANNAKMEKAGKKLEGDTKSFATRRDSEAVINGAPLEFKEVAEKLKDYNSNYLQLAEHFGFISKEEAKTLHETYPYYVPFNRSFLEEGYKGTGGTGSSGKYVNQAPLIKALQMEGSDRTLADPIVGMHKQMAYLIEKGEKNHVAQQLVDMTITAKGNSRWIEKWNDKNRNIKEGVFSVWRDGKKEYYQATAPDVVHTILEMDKATASITSTIVGEMAKKAADSLRYGATNTLMFTLWNGIRDSFTAAIKSETGNTTLPIFNTVAGLALRNDKDLYANFYVQGVPYATRIGSDASLTRRLRKDTSYRTVDRKILEKVQENRLGRWLTKGLGFNQKVEEAARLYEFKQASKQGVNVKEAGRRAREITTNFARTGSSQYVKDTFKMIPFMNAVLQGHASMIRAYRRNPVAFSVRTAAYIVAPTLGLWLWNRDKEWYKELPVDEKMNNWFIEIGDTVYRFPKPELLGLLAGGGTEAVLNFYGSKDTKAFEGMTERIVKGAIPLSLPTFLLPVIEWTTNYSIFRGRNIVSEWDKKKAPEEQYNIYTSEVAKLLGRATKQSPMLIDNSIRDVTASVGDLALGLSDLILKENQTPKKQWDEWFRFTHSTSPSRYNRTKEEFYKGWDEMQKEASRNKRFESTEKYKGMKAANREISKKRKLYNEILKDPKKNGAKKRKEIDKINKEIRQIQRQANRKYLGYKYIQVIE</sequence>
<evidence type="ECO:0000256" key="1">
    <source>
        <dbReference type="SAM" id="Coils"/>
    </source>
</evidence>
<proteinExistence type="predicted"/>
<dbReference type="InterPro" id="IPR040561">
    <property type="entry name" value="LPD38"/>
</dbReference>
<evidence type="ECO:0000259" key="2">
    <source>
        <dbReference type="Pfam" id="PF18857"/>
    </source>
</evidence>